<dbReference type="SMART" id="SM00530">
    <property type="entry name" value="HTH_XRE"/>
    <property type="match status" value="1"/>
</dbReference>
<dbReference type="InterPro" id="IPR011990">
    <property type="entry name" value="TPR-like_helical_dom_sf"/>
</dbReference>
<sequence length="283" mass="33403">MESIGSRIRMRRKMIGLSQTALGRGIVSQSVISRLENDQFDISLDKLMRIMERLNLSLHDVFCNGEKTPAKMIQEALDTERRRQDFTKIKSILEKHNQKTWSQTPDLEGYRHWHEGLVEYSKGHLEVAQEKISRAIEKNRTNEWMYEAVAEMYLAKGNIHHLMGKEGIDFYKEAEYYYQKSGRKSYRLIVKILYNLSTAYYRQGEYGKVLKYSDKSIEILNRYESTHLMCETLYNRSMAEFQLGNKTEALKIIDESKHIFRMGRKLEMAQRLNNYSEENILGN</sequence>
<keyword evidence="3" id="KW-1185">Reference proteome</keyword>
<name>A0ABV5Z575_9STAP</name>
<dbReference type="RefSeq" id="WP_380569669.1">
    <property type="nucleotide sequence ID" value="NZ_JBHMAH010000006.1"/>
</dbReference>
<dbReference type="Proteomes" id="UP001589740">
    <property type="component" value="Unassembled WGS sequence"/>
</dbReference>
<dbReference type="PANTHER" id="PTHR37038">
    <property type="entry name" value="TRANSCRIPTIONAL REGULATOR-RELATED"/>
    <property type="match status" value="1"/>
</dbReference>
<dbReference type="Pfam" id="PF01381">
    <property type="entry name" value="HTH_3"/>
    <property type="match status" value="1"/>
</dbReference>
<proteinExistence type="predicted"/>
<gene>
    <name evidence="2" type="ORF">ACFFLE_02915</name>
</gene>
<dbReference type="PROSITE" id="PS50943">
    <property type="entry name" value="HTH_CROC1"/>
    <property type="match status" value="1"/>
</dbReference>
<evidence type="ECO:0000313" key="2">
    <source>
        <dbReference type="EMBL" id="MFB9860060.1"/>
    </source>
</evidence>
<evidence type="ECO:0000259" key="1">
    <source>
        <dbReference type="PROSITE" id="PS50943"/>
    </source>
</evidence>
<dbReference type="SUPFAM" id="SSF47413">
    <property type="entry name" value="lambda repressor-like DNA-binding domains"/>
    <property type="match status" value="1"/>
</dbReference>
<protein>
    <submittedName>
        <fullName evidence="2">Helix-turn-helix domain-containing protein</fullName>
    </submittedName>
</protein>
<feature type="domain" description="HTH cro/C1-type" evidence="1">
    <location>
        <begin position="8"/>
        <end position="61"/>
    </location>
</feature>
<dbReference type="EMBL" id="JBHMAH010000006">
    <property type="protein sequence ID" value="MFB9860060.1"/>
    <property type="molecule type" value="Genomic_DNA"/>
</dbReference>
<dbReference type="InterPro" id="IPR001387">
    <property type="entry name" value="Cro/C1-type_HTH"/>
</dbReference>
<reference evidence="2 3" key="1">
    <citation type="submission" date="2024-09" db="EMBL/GenBank/DDBJ databases">
        <authorList>
            <person name="Sun Q."/>
            <person name="Mori K."/>
        </authorList>
    </citation>
    <scope>NUCLEOTIDE SEQUENCE [LARGE SCALE GENOMIC DNA]</scope>
    <source>
        <strain evidence="2 3">JCM 12822</strain>
    </source>
</reference>
<evidence type="ECO:0000313" key="3">
    <source>
        <dbReference type="Proteomes" id="UP001589740"/>
    </source>
</evidence>
<dbReference type="CDD" id="cd00093">
    <property type="entry name" value="HTH_XRE"/>
    <property type="match status" value="1"/>
</dbReference>
<dbReference type="InterPro" id="IPR053163">
    <property type="entry name" value="HTH-type_regulator_Rgg"/>
</dbReference>
<dbReference type="SUPFAM" id="SSF48452">
    <property type="entry name" value="TPR-like"/>
    <property type="match status" value="1"/>
</dbReference>
<dbReference type="Gene3D" id="1.25.40.10">
    <property type="entry name" value="Tetratricopeptide repeat domain"/>
    <property type="match status" value="1"/>
</dbReference>
<organism evidence="2 3">
    <name type="scientific">Salinicoccus siamensis</name>
    <dbReference type="NCBI Taxonomy" id="381830"/>
    <lineage>
        <taxon>Bacteria</taxon>
        <taxon>Bacillati</taxon>
        <taxon>Bacillota</taxon>
        <taxon>Bacilli</taxon>
        <taxon>Bacillales</taxon>
        <taxon>Staphylococcaceae</taxon>
        <taxon>Salinicoccus</taxon>
    </lineage>
</organism>
<comment type="caution">
    <text evidence="2">The sequence shown here is derived from an EMBL/GenBank/DDBJ whole genome shotgun (WGS) entry which is preliminary data.</text>
</comment>
<accession>A0ABV5Z575</accession>
<dbReference type="InterPro" id="IPR010982">
    <property type="entry name" value="Lambda_DNA-bd_dom_sf"/>
</dbReference>